<organism evidence="3 4">
    <name type="scientific">Immersiella caudata</name>
    <dbReference type="NCBI Taxonomy" id="314043"/>
    <lineage>
        <taxon>Eukaryota</taxon>
        <taxon>Fungi</taxon>
        <taxon>Dikarya</taxon>
        <taxon>Ascomycota</taxon>
        <taxon>Pezizomycotina</taxon>
        <taxon>Sordariomycetes</taxon>
        <taxon>Sordariomycetidae</taxon>
        <taxon>Sordariales</taxon>
        <taxon>Lasiosphaeriaceae</taxon>
        <taxon>Immersiella</taxon>
    </lineage>
</organism>
<gene>
    <name evidence="3" type="ORF">B0T14DRAFT_568755</name>
</gene>
<dbReference type="PANTHER" id="PTHR12111:SF2">
    <property type="entry name" value="SPLICING FACTOR YJU2B-RELATED"/>
    <property type="match status" value="1"/>
</dbReference>
<comment type="similarity">
    <text evidence="1">Belongs to the CWC16 family.</text>
</comment>
<evidence type="ECO:0000313" key="4">
    <source>
        <dbReference type="Proteomes" id="UP001175000"/>
    </source>
</evidence>
<dbReference type="PANTHER" id="PTHR12111">
    <property type="entry name" value="SPLICING FACTOR YJU2"/>
    <property type="match status" value="1"/>
</dbReference>
<dbReference type="AlphaFoldDB" id="A0AA39WKS5"/>
<keyword evidence="4" id="KW-1185">Reference proteome</keyword>
<feature type="compositionally biased region" description="Basic and acidic residues" evidence="2">
    <location>
        <begin position="326"/>
        <end position="337"/>
    </location>
</feature>
<comment type="caution">
    <text evidence="3">The sequence shown here is derived from an EMBL/GenBank/DDBJ whole genome shotgun (WGS) entry which is preliminary data.</text>
</comment>
<dbReference type="GO" id="GO:0000398">
    <property type="term" value="P:mRNA splicing, via spliceosome"/>
    <property type="evidence" value="ECO:0007669"/>
    <property type="project" value="InterPro"/>
</dbReference>
<dbReference type="EMBL" id="JAULSU010000005">
    <property type="protein sequence ID" value="KAK0617231.1"/>
    <property type="molecule type" value="Genomic_DNA"/>
</dbReference>
<dbReference type="InterPro" id="IPR007590">
    <property type="entry name" value="Saf4/Yju2"/>
</dbReference>
<evidence type="ECO:0000256" key="1">
    <source>
        <dbReference type="ARBA" id="ARBA00005595"/>
    </source>
</evidence>
<dbReference type="Pfam" id="PF04502">
    <property type="entry name" value="Saf4_Yju2"/>
    <property type="match status" value="1"/>
</dbReference>
<protein>
    <submittedName>
        <fullName evidence="3">CWC16 protein</fullName>
    </submittedName>
</protein>
<dbReference type="GO" id="GO:0071014">
    <property type="term" value="C:post-mRNA release spliceosomal complex"/>
    <property type="evidence" value="ECO:0007669"/>
    <property type="project" value="TreeGrafter"/>
</dbReference>
<reference evidence="3" key="1">
    <citation type="submission" date="2023-06" db="EMBL/GenBank/DDBJ databases">
        <title>Genome-scale phylogeny and comparative genomics of the fungal order Sordariales.</title>
        <authorList>
            <consortium name="Lawrence Berkeley National Laboratory"/>
            <person name="Hensen N."/>
            <person name="Bonometti L."/>
            <person name="Westerberg I."/>
            <person name="Brannstrom I.O."/>
            <person name="Guillou S."/>
            <person name="Cros-Aarteil S."/>
            <person name="Calhoun S."/>
            <person name="Haridas S."/>
            <person name="Kuo A."/>
            <person name="Mondo S."/>
            <person name="Pangilinan J."/>
            <person name="Riley R."/>
            <person name="Labutti K."/>
            <person name="Andreopoulos B."/>
            <person name="Lipzen A."/>
            <person name="Chen C."/>
            <person name="Yanf M."/>
            <person name="Daum C."/>
            <person name="Ng V."/>
            <person name="Clum A."/>
            <person name="Steindorff A."/>
            <person name="Ohm R."/>
            <person name="Martin F."/>
            <person name="Silar P."/>
            <person name="Natvig D."/>
            <person name="Lalanne C."/>
            <person name="Gautier V."/>
            <person name="Ament-Velasquez S.L."/>
            <person name="Kruys A."/>
            <person name="Hutchinson M.I."/>
            <person name="Powell A.J."/>
            <person name="Barry K."/>
            <person name="Miller A.N."/>
            <person name="Grigoriev I.V."/>
            <person name="Debuchy R."/>
            <person name="Gladieux P."/>
            <person name="Thoren M.H."/>
            <person name="Johannesson H."/>
        </authorList>
    </citation>
    <scope>NUCLEOTIDE SEQUENCE</scope>
    <source>
        <strain evidence="3">CBS 606.72</strain>
    </source>
</reference>
<accession>A0AA39WKS5</accession>
<feature type="region of interest" description="Disordered" evidence="2">
    <location>
        <begin position="301"/>
        <end position="346"/>
    </location>
</feature>
<proteinExistence type="inferred from homology"/>
<evidence type="ECO:0000256" key="2">
    <source>
        <dbReference type="SAM" id="MobiDB-lite"/>
    </source>
</evidence>
<dbReference type="GO" id="GO:0005684">
    <property type="term" value="C:U2-type spliceosomal complex"/>
    <property type="evidence" value="ECO:0007669"/>
    <property type="project" value="TreeGrafter"/>
</dbReference>
<sequence length="358" mass="40108">MQGFNMGRYVPPDAEGLISGNALHKKHPLGSRASKLASSGILTVRFEMPFPVWCDSCPKPTIIGQGVRFNAEKKRVGSYYTTPIWAFRMKHVECGNWIEVRTDPKNRGYVVSEGGRKRDVGGEEDDSLVRTGEGLILDERERKERRETAFGKLERTIEDREREVEGRQRIGELREEAERRWEDPYAQNQRLRREFRVGRRAREEEGRKTEDLKERMGLGIELLPGTEADAKRAALVEFGGVEGEGEGDVEKALARPLFERARGKKEEGKVTARGKLKAEVAAEKMRESLVSEIVGNTRAARDPFLGFGSKDTPKGPARLPGLKRKRDPDTPQEKLAEGKPGTATGVSTALVSYESDSE</sequence>
<evidence type="ECO:0000313" key="3">
    <source>
        <dbReference type="EMBL" id="KAK0617231.1"/>
    </source>
</evidence>
<name>A0AA39WKS5_9PEZI</name>
<dbReference type="Proteomes" id="UP001175000">
    <property type="component" value="Unassembled WGS sequence"/>
</dbReference>